<dbReference type="PATRIC" id="fig|1703772.3.peg.1075"/>
<feature type="non-terminal residue" evidence="6">
    <location>
        <position position="1"/>
    </location>
</feature>
<evidence type="ECO:0000259" key="5">
    <source>
        <dbReference type="Pfam" id="PF02347"/>
    </source>
</evidence>
<comment type="function">
    <text evidence="1">The glycine cleavage system catalyzes the degradation of glycine. The P protein binds the alpha-amino group of glycine through its pyridoxal phosphate cofactor; CO(2) is released and the remaining methylamine moiety is then transferred to the lipoamide cofactor of the H protein.</text>
</comment>
<protein>
    <recommendedName>
        <fullName evidence="2">glycine dehydrogenase (aminomethyl-transferring)</fullName>
        <ecNumber evidence="2">1.4.4.2</ecNumber>
    </recommendedName>
</protein>
<evidence type="ECO:0000256" key="2">
    <source>
        <dbReference type="ARBA" id="ARBA00012134"/>
    </source>
</evidence>
<evidence type="ECO:0000256" key="4">
    <source>
        <dbReference type="ARBA" id="ARBA00049026"/>
    </source>
</evidence>
<keyword evidence="3" id="KW-0560">Oxidoreductase</keyword>
<accession>A0A0S7Y912</accession>
<dbReference type="Pfam" id="PF02347">
    <property type="entry name" value="GDC-P"/>
    <property type="match status" value="1"/>
</dbReference>
<evidence type="ECO:0000313" key="6">
    <source>
        <dbReference type="EMBL" id="KPJ71043.1"/>
    </source>
</evidence>
<dbReference type="Proteomes" id="UP000051012">
    <property type="component" value="Unassembled WGS sequence"/>
</dbReference>
<name>A0A0S7Y912_UNCT6</name>
<dbReference type="Gene3D" id="3.90.1150.10">
    <property type="entry name" value="Aspartate Aminotransferase, domain 1"/>
    <property type="match status" value="1"/>
</dbReference>
<dbReference type="PANTHER" id="PTHR42806">
    <property type="entry name" value="GLYCINE CLEAVAGE SYSTEM P-PROTEIN"/>
    <property type="match status" value="1"/>
</dbReference>
<gene>
    <name evidence="6" type="ORF">AMJ52_09160</name>
</gene>
<sequence length="424" mass="47049">IDELFDDIPPEVRTNGLILPPGLTEIETVSKVKKILLPNKTPEKIPRFLGGGVYDHFIPAAVRAIASRSEFYTSYTPYQPEISQGVLQTLFEYQSFICELTGMDAANTSMYDAATALGEAALMAHRIHGGREFIYTRSISRERLSVLKSYCSGIGLTLKQVDFDPVMGQLNLSEFKEAVGPETCGVYFENPNFFGVFEEAVDEIRKITPSVLIVGVNPLALAITRPPGDYGADIVVGEGQVFGNSVSFGGPLLGVFACKKEHIRKMPGRVIGLAKDTSGNRAYCMTLQTREQHIRRQHATSNICTNETLAAVTSAAFIALMGGNGLRKLAKDNMVAARYLARRINKLRRFKAPMFKSTHFNEFTVRSKTPYYRVHKELLRRGIHGGLSLEDRFPELGHVALFATTELHSEMERNRLIKALVAIE</sequence>
<dbReference type="InterPro" id="IPR015421">
    <property type="entry name" value="PyrdxlP-dep_Trfase_major"/>
</dbReference>
<dbReference type="InterPro" id="IPR020581">
    <property type="entry name" value="GDC_P"/>
</dbReference>
<dbReference type="GO" id="GO:0009116">
    <property type="term" value="P:nucleoside metabolic process"/>
    <property type="evidence" value="ECO:0007669"/>
    <property type="project" value="InterPro"/>
</dbReference>
<dbReference type="SUPFAM" id="SSF53383">
    <property type="entry name" value="PLP-dependent transferases"/>
    <property type="match status" value="1"/>
</dbReference>
<organism evidence="6 7">
    <name type="scientific">candidate division TA06 bacterium DG_78</name>
    <dbReference type="NCBI Taxonomy" id="1703772"/>
    <lineage>
        <taxon>Bacteria</taxon>
        <taxon>Bacteria division TA06</taxon>
    </lineage>
</organism>
<evidence type="ECO:0000313" key="7">
    <source>
        <dbReference type="Proteomes" id="UP000051012"/>
    </source>
</evidence>
<dbReference type="PANTHER" id="PTHR42806:SF1">
    <property type="entry name" value="GLYCINE DEHYDROGENASE (DECARBOXYLATING)"/>
    <property type="match status" value="1"/>
</dbReference>
<proteinExistence type="predicted"/>
<dbReference type="GO" id="GO:0004375">
    <property type="term" value="F:glycine dehydrogenase (decarboxylating) activity"/>
    <property type="evidence" value="ECO:0007669"/>
    <property type="project" value="UniProtKB-EC"/>
</dbReference>
<dbReference type="InterPro" id="IPR015424">
    <property type="entry name" value="PyrdxlP-dep_Trfase"/>
</dbReference>
<dbReference type="GO" id="GO:0006546">
    <property type="term" value="P:glycine catabolic process"/>
    <property type="evidence" value="ECO:0007669"/>
    <property type="project" value="InterPro"/>
</dbReference>
<dbReference type="NCBIfam" id="NF001696">
    <property type="entry name" value="PRK00451.1"/>
    <property type="match status" value="1"/>
</dbReference>
<comment type="caution">
    <text evidence="6">The sequence shown here is derived from an EMBL/GenBank/DDBJ whole genome shotgun (WGS) entry which is preliminary data.</text>
</comment>
<evidence type="ECO:0000256" key="1">
    <source>
        <dbReference type="ARBA" id="ARBA00003788"/>
    </source>
</evidence>
<reference evidence="6 7" key="1">
    <citation type="journal article" date="2015" name="Microbiome">
        <title>Genomic resolution of linkages in carbon, nitrogen, and sulfur cycling among widespread estuary sediment bacteria.</title>
        <authorList>
            <person name="Baker B.J."/>
            <person name="Lazar C.S."/>
            <person name="Teske A.P."/>
            <person name="Dick G.J."/>
        </authorList>
    </citation>
    <scope>NUCLEOTIDE SEQUENCE [LARGE SCALE GENOMIC DNA]</scope>
    <source>
        <strain evidence="6">DG_78</strain>
    </source>
</reference>
<dbReference type="InterPro" id="IPR049315">
    <property type="entry name" value="GDC-P_N"/>
</dbReference>
<evidence type="ECO:0000256" key="3">
    <source>
        <dbReference type="ARBA" id="ARBA00023002"/>
    </source>
</evidence>
<dbReference type="EMBL" id="LJNI01000145">
    <property type="protein sequence ID" value="KPJ71043.1"/>
    <property type="molecule type" value="Genomic_DNA"/>
</dbReference>
<dbReference type="Gene3D" id="3.40.640.10">
    <property type="entry name" value="Type I PLP-dependent aspartate aminotransferase-like (Major domain)"/>
    <property type="match status" value="1"/>
</dbReference>
<feature type="domain" description="Glycine cleavage system P-protein N-terminal" evidence="5">
    <location>
        <begin position="1"/>
        <end position="418"/>
    </location>
</feature>
<dbReference type="CDD" id="cd00613">
    <property type="entry name" value="GDC-P"/>
    <property type="match status" value="1"/>
</dbReference>
<dbReference type="AlphaFoldDB" id="A0A0S7Y912"/>
<dbReference type="EC" id="1.4.4.2" evidence="2"/>
<comment type="catalytic activity">
    <reaction evidence="4">
        <text>N(6)-[(R)-lipoyl]-L-lysyl-[glycine-cleavage complex H protein] + glycine + H(+) = N(6)-[(R)-S(8)-aminomethyldihydrolipoyl]-L-lysyl-[glycine-cleavage complex H protein] + CO2</text>
        <dbReference type="Rhea" id="RHEA:24304"/>
        <dbReference type="Rhea" id="RHEA-COMP:10494"/>
        <dbReference type="Rhea" id="RHEA-COMP:10495"/>
        <dbReference type="ChEBI" id="CHEBI:15378"/>
        <dbReference type="ChEBI" id="CHEBI:16526"/>
        <dbReference type="ChEBI" id="CHEBI:57305"/>
        <dbReference type="ChEBI" id="CHEBI:83099"/>
        <dbReference type="ChEBI" id="CHEBI:83143"/>
        <dbReference type="EC" id="1.4.4.2"/>
    </reaction>
</comment>
<dbReference type="InterPro" id="IPR023010">
    <property type="entry name" value="GcvPA"/>
</dbReference>
<dbReference type="InterPro" id="IPR015422">
    <property type="entry name" value="PyrdxlP-dep_Trfase_small"/>
</dbReference>